<feature type="repeat" description="TPR" evidence="3">
    <location>
        <begin position="178"/>
        <end position="211"/>
    </location>
</feature>
<proteinExistence type="predicted"/>
<dbReference type="PROSITE" id="PS50005">
    <property type="entry name" value="TPR"/>
    <property type="match status" value="3"/>
</dbReference>
<dbReference type="SMART" id="SM00028">
    <property type="entry name" value="TPR"/>
    <property type="match status" value="5"/>
</dbReference>
<dbReference type="InterPro" id="IPR051685">
    <property type="entry name" value="Ycf3/AcsC/BcsC/TPR_MFPF"/>
</dbReference>
<evidence type="ECO:0000313" key="4">
    <source>
        <dbReference type="EMBL" id="MBZ5711481.1"/>
    </source>
</evidence>
<organism evidence="4 5">
    <name type="scientific">Nannocystis pusilla</name>
    <dbReference type="NCBI Taxonomy" id="889268"/>
    <lineage>
        <taxon>Bacteria</taxon>
        <taxon>Pseudomonadati</taxon>
        <taxon>Myxococcota</taxon>
        <taxon>Polyangia</taxon>
        <taxon>Nannocystales</taxon>
        <taxon>Nannocystaceae</taxon>
        <taxon>Nannocystis</taxon>
    </lineage>
</organism>
<dbReference type="Gene3D" id="1.25.40.10">
    <property type="entry name" value="Tetratricopeptide repeat domain"/>
    <property type="match status" value="1"/>
</dbReference>
<reference evidence="4" key="1">
    <citation type="submission" date="2021-08" db="EMBL/GenBank/DDBJ databases">
        <authorList>
            <person name="Stevens D.C."/>
        </authorList>
    </citation>
    <scope>NUCLEOTIDE SEQUENCE</scope>
    <source>
        <strain evidence="4">DSM 53165</strain>
    </source>
</reference>
<comment type="caution">
    <text evidence="4">The sequence shown here is derived from an EMBL/GenBank/DDBJ whole genome shotgun (WGS) entry which is preliminary data.</text>
</comment>
<dbReference type="Pfam" id="PF13432">
    <property type="entry name" value="TPR_16"/>
    <property type="match status" value="2"/>
</dbReference>
<dbReference type="SUPFAM" id="SSF81901">
    <property type="entry name" value="HCP-like"/>
    <property type="match status" value="1"/>
</dbReference>
<evidence type="ECO:0000256" key="3">
    <source>
        <dbReference type="PROSITE-ProRule" id="PRU00339"/>
    </source>
</evidence>
<keyword evidence="5" id="KW-1185">Reference proteome</keyword>
<dbReference type="PANTHER" id="PTHR44943:SF8">
    <property type="entry name" value="TPR REPEAT-CONTAINING PROTEIN MJ0263"/>
    <property type="match status" value="1"/>
</dbReference>
<dbReference type="InterPro" id="IPR019734">
    <property type="entry name" value="TPR_rpt"/>
</dbReference>
<keyword evidence="1" id="KW-0677">Repeat</keyword>
<protein>
    <submittedName>
        <fullName evidence="4">Tetratricopeptide repeat protein</fullName>
    </submittedName>
</protein>
<sequence length="449" mass="50023">MSSLPQLDAIATLLNQGAADSAVRLLRSCWEPDLPPDDLVRMYCMWVRGLCETGELDHALTLARRAANEFPREVDVLIALGNVQDLVGDLERAREAFEAAIDQDPGGGLQHYNLGAVLERLGREMDAEVCYRRANECDPHGGMFEAIAALGALLRRQGRLEEAEQIYELYLSDDSINVEILVEHGICLSDLDRLDEAIDRFDFALSLDPENAGAQYNKAITLYRIGRYEQALAALERARQLDKGNALTLAVLGGWRLSAADCDLDEALGLLYGALELLERRYAQDPGQLGYCSLVAEEIFEALWQNGRQGEAREVARLAGQREWITPHILDCLNEADHGRSPQVSMYTVVARAEAGERPEHWPENTDGYTTGLTVLATDENEAREFCLQYLRSIEPSPDIRFTLDVVPPQSPSDPSPTLEMMAELRGAMQPRPRGVARVHGQRSYIFRT</sequence>
<feature type="repeat" description="TPR" evidence="3">
    <location>
        <begin position="212"/>
        <end position="245"/>
    </location>
</feature>
<dbReference type="InterPro" id="IPR011990">
    <property type="entry name" value="TPR-like_helical_dom_sf"/>
</dbReference>
<dbReference type="Proteomes" id="UP001139031">
    <property type="component" value="Unassembled WGS sequence"/>
</dbReference>
<feature type="repeat" description="TPR" evidence="3">
    <location>
        <begin position="74"/>
        <end position="107"/>
    </location>
</feature>
<dbReference type="PANTHER" id="PTHR44943">
    <property type="entry name" value="CELLULOSE SYNTHASE OPERON PROTEIN C"/>
    <property type="match status" value="1"/>
</dbReference>
<name>A0ABS7TTU8_9BACT</name>
<evidence type="ECO:0000256" key="1">
    <source>
        <dbReference type="ARBA" id="ARBA00022737"/>
    </source>
</evidence>
<keyword evidence="2 3" id="KW-0802">TPR repeat</keyword>
<evidence type="ECO:0000313" key="5">
    <source>
        <dbReference type="Proteomes" id="UP001139031"/>
    </source>
</evidence>
<dbReference type="EMBL" id="JAIRAU010000027">
    <property type="protein sequence ID" value="MBZ5711481.1"/>
    <property type="molecule type" value="Genomic_DNA"/>
</dbReference>
<dbReference type="RefSeq" id="WP_224193244.1">
    <property type="nucleotide sequence ID" value="NZ_JAIRAU010000027.1"/>
</dbReference>
<evidence type="ECO:0000256" key="2">
    <source>
        <dbReference type="ARBA" id="ARBA00022803"/>
    </source>
</evidence>
<accession>A0ABS7TTU8</accession>
<gene>
    <name evidence="4" type="ORF">K7C98_19755</name>
</gene>